<dbReference type="SUPFAM" id="SSF81901">
    <property type="entry name" value="HCP-like"/>
    <property type="match status" value="1"/>
</dbReference>
<dbReference type="InterPro" id="IPR011990">
    <property type="entry name" value="TPR-like_helical_dom_sf"/>
</dbReference>
<protein>
    <recommendedName>
        <fullName evidence="3">Sel1 repeat family protein</fullName>
    </recommendedName>
</protein>
<dbReference type="Gene3D" id="1.25.40.10">
    <property type="entry name" value="Tetratricopeptide repeat domain"/>
    <property type="match status" value="1"/>
</dbReference>
<dbReference type="SMART" id="SM00671">
    <property type="entry name" value="SEL1"/>
    <property type="match status" value="3"/>
</dbReference>
<evidence type="ECO:0000256" key="1">
    <source>
        <dbReference type="ARBA" id="ARBA00022737"/>
    </source>
</evidence>
<accession>A0A3B0ZBK2</accession>
<keyword evidence="1" id="KW-0677">Repeat</keyword>
<organism evidence="2">
    <name type="scientific">hydrothermal vent metagenome</name>
    <dbReference type="NCBI Taxonomy" id="652676"/>
    <lineage>
        <taxon>unclassified sequences</taxon>
        <taxon>metagenomes</taxon>
        <taxon>ecological metagenomes</taxon>
    </lineage>
</organism>
<evidence type="ECO:0000313" key="2">
    <source>
        <dbReference type="EMBL" id="VAW78764.1"/>
    </source>
</evidence>
<dbReference type="Pfam" id="PF08238">
    <property type="entry name" value="Sel1"/>
    <property type="match status" value="3"/>
</dbReference>
<dbReference type="PANTHER" id="PTHR46430">
    <property type="entry name" value="PROTEIN SKT5-RELATED"/>
    <property type="match status" value="1"/>
</dbReference>
<proteinExistence type="predicted"/>
<dbReference type="AlphaFoldDB" id="A0A3B0ZBK2"/>
<name>A0A3B0ZBK2_9ZZZZ</name>
<dbReference type="InterPro" id="IPR006597">
    <property type="entry name" value="Sel1-like"/>
</dbReference>
<reference evidence="2" key="1">
    <citation type="submission" date="2018-06" db="EMBL/GenBank/DDBJ databases">
        <authorList>
            <person name="Zhirakovskaya E."/>
        </authorList>
    </citation>
    <scope>NUCLEOTIDE SEQUENCE</scope>
</reference>
<gene>
    <name evidence="2" type="ORF">MNBD_GAMMA15-1196</name>
</gene>
<dbReference type="EMBL" id="UOFN01000101">
    <property type="protein sequence ID" value="VAW78764.1"/>
    <property type="molecule type" value="Genomic_DNA"/>
</dbReference>
<sequence length="204" mass="23394">MKRSTFAASMLLATCLYMAAPFTQADFDAGLKAYNELYAYQRAYREFQIEGAQGHREAQFYLGEICEGGVGRPIDYHEAFGWYQDSARQGYGPAQQRLARLYRNGRGVEKNLQMAFAWQKKAARQGQVVAQYRLGHYYSQGIGTRKEPVLAYTWWTIAASRGDPDAMSELEKLSKTLSRHNIGKAMVLVRQWEESFYKNPDLMK</sequence>
<evidence type="ECO:0008006" key="3">
    <source>
        <dbReference type="Google" id="ProtNLM"/>
    </source>
</evidence>
<dbReference type="InterPro" id="IPR051726">
    <property type="entry name" value="Chitin_Synth_Reg"/>
</dbReference>